<gene>
    <name evidence="1" type="ORF">HMPREF9430_01280</name>
</gene>
<dbReference type="HOGENOM" id="CLU_2556466_0_0_9"/>
<sequence>MTPEQVKEVIRLQKEIDELEIMRSRGIRLLVKHIVSGRFSDYRSGWFSKAYEIPSFLENRIHEVIADEIEARKIMLADLGEE</sequence>
<evidence type="ECO:0000313" key="2">
    <source>
        <dbReference type="Proteomes" id="UP000004097"/>
    </source>
</evidence>
<reference evidence="1 2" key="1">
    <citation type="submission" date="2010-08" db="EMBL/GenBank/DDBJ databases">
        <authorList>
            <person name="Weinstock G."/>
            <person name="Sodergren E."/>
            <person name="Clifton S."/>
            <person name="Fulton L."/>
            <person name="Fulton B."/>
            <person name="Courtney L."/>
            <person name="Fronick C."/>
            <person name="Harrison M."/>
            <person name="Strong C."/>
            <person name="Farmer C."/>
            <person name="Delahaunty K."/>
            <person name="Markovic C."/>
            <person name="Hall O."/>
            <person name="Minx P."/>
            <person name="Tomlinson C."/>
            <person name="Mitreva M."/>
            <person name="Hou S."/>
            <person name="Chen J."/>
            <person name="Wollam A."/>
            <person name="Pepin K.H."/>
            <person name="Johnson M."/>
            <person name="Bhonagiri V."/>
            <person name="Zhang X."/>
            <person name="Suruliraj S."/>
            <person name="Warren W."/>
            <person name="Chinwalla A."/>
            <person name="Mardis E.R."/>
            <person name="Wilson R.K."/>
        </authorList>
    </citation>
    <scope>NUCLEOTIDE SEQUENCE [LARGE SCALE GENOMIC DNA]</scope>
    <source>
        <strain evidence="1 2">F0204</strain>
    </source>
</reference>
<name>E7MP09_9FIRM</name>
<dbReference type="AlphaFoldDB" id="E7MP09"/>
<dbReference type="EMBL" id="AECQ01000027">
    <property type="protein sequence ID" value="EFW24190.1"/>
    <property type="molecule type" value="Genomic_DNA"/>
</dbReference>
<organism evidence="1 2">
    <name type="scientific">Solobacterium moorei F0204</name>
    <dbReference type="NCBI Taxonomy" id="706433"/>
    <lineage>
        <taxon>Bacteria</taxon>
        <taxon>Bacillati</taxon>
        <taxon>Bacillota</taxon>
        <taxon>Erysipelotrichia</taxon>
        <taxon>Erysipelotrichales</taxon>
        <taxon>Erysipelotrichaceae</taxon>
        <taxon>Solobacterium</taxon>
    </lineage>
</organism>
<dbReference type="RefSeq" id="WP_006526097.1">
    <property type="nucleotide sequence ID" value="NZ_GL637664.1"/>
</dbReference>
<accession>E7MP09</accession>
<comment type="caution">
    <text evidence="1">The sequence shown here is derived from an EMBL/GenBank/DDBJ whole genome shotgun (WGS) entry which is preliminary data.</text>
</comment>
<dbReference type="Proteomes" id="UP000004097">
    <property type="component" value="Unassembled WGS sequence"/>
</dbReference>
<proteinExistence type="predicted"/>
<dbReference type="STRING" id="706433.HMPREF9430_01280"/>
<protein>
    <submittedName>
        <fullName evidence="1">Uncharacterized protein</fullName>
    </submittedName>
</protein>
<keyword evidence="2" id="KW-1185">Reference proteome</keyword>
<evidence type="ECO:0000313" key="1">
    <source>
        <dbReference type="EMBL" id="EFW24190.1"/>
    </source>
</evidence>